<dbReference type="InterPro" id="IPR037185">
    <property type="entry name" value="EmrE-like"/>
</dbReference>
<keyword evidence="1" id="KW-0472">Membrane</keyword>
<evidence type="ECO:0000259" key="2">
    <source>
        <dbReference type="Pfam" id="PF00892"/>
    </source>
</evidence>
<dbReference type="SUPFAM" id="SSF103481">
    <property type="entry name" value="Multidrug resistance efflux transporter EmrE"/>
    <property type="match status" value="2"/>
</dbReference>
<protein>
    <recommendedName>
        <fullName evidence="2">EamA domain-containing protein</fullName>
    </recommendedName>
</protein>
<name>A0ABQ6CP69_9HYPH</name>
<comment type="caution">
    <text evidence="3">The sequence shown here is derived from an EMBL/GenBank/DDBJ whole genome shotgun (WGS) entry which is preliminary data.</text>
</comment>
<evidence type="ECO:0000313" key="4">
    <source>
        <dbReference type="Proteomes" id="UP001156882"/>
    </source>
</evidence>
<feature type="transmembrane region" description="Helical" evidence="1">
    <location>
        <begin position="152"/>
        <end position="169"/>
    </location>
</feature>
<sequence length="295" mass="31447">MTSVRSHWFGIAAVVLATGLFIVSDSMLKLTAQALQQPFQVLFMRCFFGFICSAVFVLVMGQWREISGAFHWRVLLRASSEAASTLFYMAALANMPIADAIAIGQTAPLLVIIAVAVIFRERIGAIRLVLVCAGFLGAVLVAQPTGAGLSPAAVYAFLTAMTVAMRDLLTRGVPSSIPTFVVLSASGLILSLTTGAAALALHPWMPPSPAQWLTMIASGFIVTLGQMAIFLAYRRAPASVVAPYYYSFTVWAVTAGFVVWREVPNSLAVIGMVLIVGSGIALLFVRSRQVQEAVA</sequence>
<dbReference type="EMBL" id="BSPC01000058">
    <property type="protein sequence ID" value="GLS22153.1"/>
    <property type="molecule type" value="Genomic_DNA"/>
</dbReference>
<dbReference type="InterPro" id="IPR000620">
    <property type="entry name" value="EamA_dom"/>
</dbReference>
<feature type="domain" description="EamA" evidence="2">
    <location>
        <begin position="152"/>
        <end position="278"/>
    </location>
</feature>
<dbReference type="PANTHER" id="PTHR22911:SF135">
    <property type="entry name" value="BLR4310 PROTEIN"/>
    <property type="match status" value="1"/>
</dbReference>
<evidence type="ECO:0000256" key="1">
    <source>
        <dbReference type="SAM" id="Phobius"/>
    </source>
</evidence>
<evidence type="ECO:0000313" key="3">
    <source>
        <dbReference type="EMBL" id="GLS22153.1"/>
    </source>
</evidence>
<feature type="transmembrane region" description="Helical" evidence="1">
    <location>
        <begin position="181"/>
        <end position="204"/>
    </location>
</feature>
<reference evidence="4" key="1">
    <citation type="journal article" date="2019" name="Int. J. Syst. Evol. Microbiol.">
        <title>The Global Catalogue of Microorganisms (GCM) 10K type strain sequencing project: providing services to taxonomists for standard genome sequencing and annotation.</title>
        <authorList>
            <consortium name="The Broad Institute Genomics Platform"/>
            <consortium name="The Broad Institute Genome Sequencing Center for Infectious Disease"/>
            <person name="Wu L."/>
            <person name="Ma J."/>
        </authorList>
    </citation>
    <scope>NUCLEOTIDE SEQUENCE [LARGE SCALE GENOMIC DNA]</scope>
    <source>
        <strain evidence="4">NBRC 101365</strain>
    </source>
</reference>
<dbReference type="Proteomes" id="UP001156882">
    <property type="component" value="Unassembled WGS sequence"/>
</dbReference>
<feature type="transmembrane region" description="Helical" evidence="1">
    <location>
        <begin position="126"/>
        <end position="146"/>
    </location>
</feature>
<feature type="transmembrane region" description="Helical" evidence="1">
    <location>
        <begin position="244"/>
        <end position="260"/>
    </location>
</feature>
<feature type="transmembrane region" description="Helical" evidence="1">
    <location>
        <begin position="210"/>
        <end position="232"/>
    </location>
</feature>
<accession>A0ABQ6CP69</accession>
<organism evidence="3 4">
    <name type="scientific">Labrys miyagiensis</name>
    <dbReference type="NCBI Taxonomy" id="346912"/>
    <lineage>
        <taxon>Bacteria</taxon>
        <taxon>Pseudomonadati</taxon>
        <taxon>Pseudomonadota</taxon>
        <taxon>Alphaproteobacteria</taxon>
        <taxon>Hyphomicrobiales</taxon>
        <taxon>Xanthobacteraceae</taxon>
        <taxon>Labrys</taxon>
    </lineage>
</organism>
<feature type="transmembrane region" description="Helical" evidence="1">
    <location>
        <begin position="266"/>
        <end position="285"/>
    </location>
</feature>
<dbReference type="RefSeq" id="WP_284315125.1">
    <property type="nucleotide sequence ID" value="NZ_BSPC01000058.1"/>
</dbReference>
<dbReference type="PANTHER" id="PTHR22911">
    <property type="entry name" value="ACYL-MALONYL CONDENSING ENZYME-RELATED"/>
    <property type="match status" value="1"/>
</dbReference>
<feature type="transmembrane region" description="Helical" evidence="1">
    <location>
        <begin position="6"/>
        <end position="30"/>
    </location>
</feature>
<feature type="transmembrane region" description="Helical" evidence="1">
    <location>
        <begin position="42"/>
        <end position="63"/>
    </location>
</feature>
<gene>
    <name evidence="3" type="ORF">GCM10007874_51700</name>
</gene>
<feature type="transmembrane region" description="Helical" evidence="1">
    <location>
        <begin position="97"/>
        <end position="119"/>
    </location>
</feature>
<keyword evidence="1" id="KW-1133">Transmembrane helix</keyword>
<proteinExistence type="predicted"/>
<dbReference type="Pfam" id="PF00892">
    <property type="entry name" value="EamA"/>
    <property type="match status" value="2"/>
</dbReference>
<feature type="domain" description="EamA" evidence="2">
    <location>
        <begin position="9"/>
        <end position="141"/>
    </location>
</feature>
<keyword evidence="1" id="KW-0812">Transmembrane</keyword>
<keyword evidence="4" id="KW-1185">Reference proteome</keyword>